<accession>A0A2H1YK15</accession>
<keyword evidence="2" id="KW-0378">Hydrolase</keyword>
<dbReference type="InterPro" id="IPR000073">
    <property type="entry name" value="AB_hydrolase_1"/>
</dbReference>
<dbReference type="AlphaFoldDB" id="A0A2H1YK15"/>
<dbReference type="OrthoDB" id="252464at2"/>
<sequence length="260" mass="29445">MQNYIRYKNTAIAYSDSGTGIPVVLLHGFLENSKMWKHISLHLETTNRVITIDLLGHGNTQCIGDIHTMKDMALAVKAVLKYLNIKQSYIIGHSMGGYVSLAFAEEYPKQIKGICLLNSTAQQDSPERKKLRSKACKIATNNYQNLVKIAISSLFNKVAKKQFSIEIEALKKEALKTPFQGYINATKGMQLRNNKEIVLKNIKKKMIIAGKNDTILSYKNIVEEAHRTQTPLVKITCGHMPHIEQKEELLQKIKEFIKTD</sequence>
<dbReference type="InterPro" id="IPR050266">
    <property type="entry name" value="AB_hydrolase_sf"/>
</dbReference>
<feature type="domain" description="AB hydrolase-1" evidence="1">
    <location>
        <begin position="22"/>
        <end position="244"/>
    </location>
</feature>
<dbReference type="GO" id="GO:0016787">
    <property type="term" value="F:hydrolase activity"/>
    <property type="evidence" value="ECO:0007669"/>
    <property type="project" value="UniProtKB-KW"/>
</dbReference>
<dbReference type="RefSeq" id="WP_101918466.1">
    <property type="nucleotide sequence ID" value="NZ_JAJGWS010000004.1"/>
</dbReference>
<dbReference type="InterPro" id="IPR029058">
    <property type="entry name" value="AB_hydrolase_fold"/>
</dbReference>
<evidence type="ECO:0000313" key="3">
    <source>
        <dbReference type="Proteomes" id="UP000234211"/>
    </source>
</evidence>
<dbReference type="PRINTS" id="PR00111">
    <property type="entry name" value="ABHYDROLASE"/>
</dbReference>
<proteinExistence type="predicted"/>
<dbReference type="EMBL" id="OENF01000042">
    <property type="protein sequence ID" value="SOS75842.1"/>
    <property type="molecule type" value="Genomic_DNA"/>
</dbReference>
<dbReference type="Pfam" id="PF00561">
    <property type="entry name" value="Abhydrolase_1"/>
    <property type="match status" value="1"/>
</dbReference>
<dbReference type="Gene3D" id="3.40.50.1820">
    <property type="entry name" value="alpha/beta hydrolase"/>
    <property type="match status" value="1"/>
</dbReference>
<gene>
    <name evidence="2" type="ORF">TNO020_70150</name>
</gene>
<reference evidence="3" key="1">
    <citation type="submission" date="2017-11" db="EMBL/GenBank/DDBJ databases">
        <authorList>
            <person name="Duchaud E."/>
        </authorList>
    </citation>
    <scope>NUCLEOTIDE SEQUENCE [LARGE SCALE GENOMIC DNA]</scope>
    <source>
        <strain evidence="3">Tenacibaculum sp. TNO020</strain>
    </source>
</reference>
<name>A0A2H1YK15_9FLAO</name>
<keyword evidence="3" id="KW-1185">Reference proteome</keyword>
<evidence type="ECO:0000313" key="2">
    <source>
        <dbReference type="EMBL" id="SOS75842.1"/>
    </source>
</evidence>
<dbReference type="SUPFAM" id="SSF53474">
    <property type="entry name" value="alpha/beta-Hydrolases"/>
    <property type="match status" value="1"/>
</dbReference>
<organism evidence="2 3">
    <name type="scientific">Tenacibaculum piscium</name>
    <dbReference type="NCBI Taxonomy" id="1458515"/>
    <lineage>
        <taxon>Bacteria</taxon>
        <taxon>Pseudomonadati</taxon>
        <taxon>Bacteroidota</taxon>
        <taxon>Flavobacteriia</taxon>
        <taxon>Flavobacteriales</taxon>
        <taxon>Flavobacteriaceae</taxon>
        <taxon>Tenacibaculum</taxon>
    </lineage>
</organism>
<dbReference type="Proteomes" id="UP000234211">
    <property type="component" value="Unassembled WGS sequence"/>
</dbReference>
<protein>
    <submittedName>
        <fullName evidence="2">Alpha/beta hydrolase</fullName>
    </submittedName>
</protein>
<dbReference type="PANTHER" id="PTHR43798">
    <property type="entry name" value="MONOACYLGLYCEROL LIPASE"/>
    <property type="match status" value="1"/>
</dbReference>
<evidence type="ECO:0000259" key="1">
    <source>
        <dbReference type="Pfam" id="PF00561"/>
    </source>
</evidence>